<comment type="caution">
    <text evidence="2">The sequence shown here is derived from an EMBL/GenBank/DDBJ whole genome shotgun (WGS) entry which is preliminary data.</text>
</comment>
<evidence type="ECO:0000259" key="1">
    <source>
        <dbReference type="PROSITE" id="PS50011"/>
    </source>
</evidence>
<dbReference type="GO" id="GO:0005524">
    <property type="term" value="F:ATP binding"/>
    <property type="evidence" value="ECO:0007669"/>
    <property type="project" value="InterPro"/>
</dbReference>
<evidence type="ECO:0000313" key="2">
    <source>
        <dbReference type="EMBL" id="KAK3302553.1"/>
    </source>
</evidence>
<keyword evidence="2" id="KW-0808">Transferase</keyword>
<organism evidence="2 3">
    <name type="scientific">Chaetomium strumarium</name>
    <dbReference type="NCBI Taxonomy" id="1170767"/>
    <lineage>
        <taxon>Eukaryota</taxon>
        <taxon>Fungi</taxon>
        <taxon>Dikarya</taxon>
        <taxon>Ascomycota</taxon>
        <taxon>Pezizomycotina</taxon>
        <taxon>Sordariomycetes</taxon>
        <taxon>Sordariomycetidae</taxon>
        <taxon>Sordariales</taxon>
        <taxon>Chaetomiaceae</taxon>
        <taxon>Chaetomium</taxon>
    </lineage>
</organism>
<dbReference type="Proteomes" id="UP001273166">
    <property type="component" value="Unassembled WGS sequence"/>
</dbReference>
<dbReference type="Pfam" id="PF00069">
    <property type="entry name" value="Pkinase"/>
    <property type="match status" value="1"/>
</dbReference>
<dbReference type="EMBL" id="JAUDZG010000007">
    <property type="protein sequence ID" value="KAK3302553.1"/>
    <property type="molecule type" value="Genomic_DNA"/>
</dbReference>
<dbReference type="RefSeq" id="XP_062718333.1">
    <property type="nucleotide sequence ID" value="XM_062867234.1"/>
</dbReference>
<dbReference type="PANTHER" id="PTHR44329:SF291">
    <property type="entry name" value="PROTEIN KINASE DOMAIN-CONTAINING PROTEIN"/>
    <property type="match status" value="1"/>
</dbReference>
<dbReference type="PANTHER" id="PTHR44329">
    <property type="entry name" value="SERINE/THREONINE-PROTEIN KINASE TNNI3K-RELATED"/>
    <property type="match status" value="1"/>
</dbReference>
<keyword evidence="2" id="KW-0418">Kinase</keyword>
<dbReference type="SMART" id="SM00220">
    <property type="entry name" value="S_TKc"/>
    <property type="match status" value="1"/>
</dbReference>
<dbReference type="InterPro" id="IPR011009">
    <property type="entry name" value="Kinase-like_dom_sf"/>
</dbReference>
<dbReference type="Gene3D" id="1.10.510.10">
    <property type="entry name" value="Transferase(Phosphotransferase) domain 1"/>
    <property type="match status" value="1"/>
</dbReference>
<dbReference type="PROSITE" id="PS50011">
    <property type="entry name" value="PROTEIN_KINASE_DOM"/>
    <property type="match status" value="1"/>
</dbReference>
<evidence type="ECO:0000313" key="3">
    <source>
        <dbReference type="Proteomes" id="UP001273166"/>
    </source>
</evidence>
<proteinExistence type="predicted"/>
<dbReference type="SUPFAM" id="SSF56112">
    <property type="entry name" value="Protein kinase-like (PK-like)"/>
    <property type="match status" value="1"/>
</dbReference>
<name>A0AAJ0LYR9_9PEZI</name>
<dbReference type="InterPro" id="IPR000719">
    <property type="entry name" value="Prot_kinase_dom"/>
</dbReference>
<sequence length="217" mass="23784">MADNTSLINLPTGFDFKDYIGGGNSGIVLLDKHTLTVIKIRLDGDHSPEIDIERQIYERFIERGGQKGIPIFYGTFKHGIRLDHVAEALDFVHECGVIHGDVQGFNVLIDWRLDAKLADFAGSSLDGSPLLIATNESHTCPGRGLSRKGDIFALGSTNYELMTGCPPYAGLSDSVIRSRYSKGQYPDTKSLGAVGSIITKCWRGNCEELHSRLLVTQ</sequence>
<accession>A0AAJ0LYR9</accession>
<dbReference type="AlphaFoldDB" id="A0AAJ0LYR9"/>
<dbReference type="InterPro" id="IPR051681">
    <property type="entry name" value="Ser/Thr_Kinases-Pseudokinases"/>
</dbReference>
<feature type="domain" description="Protein kinase" evidence="1">
    <location>
        <begin position="1"/>
        <end position="217"/>
    </location>
</feature>
<protein>
    <submittedName>
        <fullName evidence="2">Kinase-like domain-containing protein</fullName>
    </submittedName>
</protein>
<reference evidence="2" key="2">
    <citation type="submission" date="2023-06" db="EMBL/GenBank/DDBJ databases">
        <authorList>
            <consortium name="Lawrence Berkeley National Laboratory"/>
            <person name="Mondo S.J."/>
            <person name="Hensen N."/>
            <person name="Bonometti L."/>
            <person name="Westerberg I."/>
            <person name="Brannstrom I.O."/>
            <person name="Guillou S."/>
            <person name="Cros-Aarteil S."/>
            <person name="Calhoun S."/>
            <person name="Haridas S."/>
            <person name="Kuo A."/>
            <person name="Pangilinan J."/>
            <person name="Riley R."/>
            <person name="Labutti K."/>
            <person name="Andreopoulos B."/>
            <person name="Lipzen A."/>
            <person name="Chen C."/>
            <person name="Yanf M."/>
            <person name="Daum C."/>
            <person name="Ng V."/>
            <person name="Clum A."/>
            <person name="Steindorff A."/>
            <person name="Ohm R."/>
            <person name="Martin F."/>
            <person name="Silar P."/>
            <person name="Natvig D."/>
            <person name="Lalanne C."/>
            <person name="Gautier V."/>
            <person name="Ament-Velasquez S.L."/>
            <person name="Kruys A."/>
            <person name="Hutchinson M.I."/>
            <person name="Powell A.J."/>
            <person name="Barry K."/>
            <person name="Miller A.N."/>
            <person name="Grigoriev I.V."/>
            <person name="Debuchy R."/>
            <person name="Gladieux P."/>
            <person name="Thoren M.H."/>
            <person name="Johannesson H."/>
        </authorList>
    </citation>
    <scope>NUCLEOTIDE SEQUENCE</scope>
    <source>
        <strain evidence="2">CBS 333.67</strain>
    </source>
</reference>
<dbReference type="GO" id="GO:0004674">
    <property type="term" value="F:protein serine/threonine kinase activity"/>
    <property type="evidence" value="ECO:0007669"/>
    <property type="project" value="TreeGrafter"/>
</dbReference>
<dbReference type="GeneID" id="87886063"/>
<reference evidence="2" key="1">
    <citation type="journal article" date="2023" name="Mol. Phylogenet. Evol.">
        <title>Genome-scale phylogeny and comparative genomics of the fungal order Sordariales.</title>
        <authorList>
            <person name="Hensen N."/>
            <person name="Bonometti L."/>
            <person name="Westerberg I."/>
            <person name="Brannstrom I.O."/>
            <person name="Guillou S."/>
            <person name="Cros-Aarteil S."/>
            <person name="Calhoun S."/>
            <person name="Haridas S."/>
            <person name="Kuo A."/>
            <person name="Mondo S."/>
            <person name="Pangilinan J."/>
            <person name="Riley R."/>
            <person name="LaButti K."/>
            <person name="Andreopoulos B."/>
            <person name="Lipzen A."/>
            <person name="Chen C."/>
            <person name="Yan M."/>
            <person name="Daum C."/>
            <person name="Ng V."/>
            <person name="Clum A."/>
            <person name="Steindorff A."/>
            <person name="Ohm R.A."/>
            <person name="Martin F."/>
            <person name="Silar P."/>
            <person name="Natvig D.O."/>
            <person name="Lalanne C."/>
            <person name="Gautier V."/>
            <person name="Ament-Velasquez S.L."/>
            <person name="Kruys A."/>
            <person name="Hutchinson M.I."/>
            <person name="Powell A.J."/>
            <person name="Barry K."/>
            <person name="Miller A.N."/>
            <person name="Grigoriev I.V."/>
            <person name="Debuchy R."/>
            <person name="Gladieux P."/>
            <person name="Hiltunen Thoren M."/>
            <person name="Johannesson H."/>
        </authorList>
    </citation>
    <scope>NUCLEOTIDE SEQUENCE</scope>
    <source>
        <strain evidence="2">CBS 333.67</strain>
    </source>
</reference>
<keyword evidence="3" id="KW-1185">Reference proteome</keyword>
<gene>
    <name evidence="2" type="ORF">B0T15DRAFT_497014</name>
</gene>